<proteinExistence type="predicted"/>
<accession>A0A399G1U3</accession>
<dbReference type="KEGG" id="thao:NI17_013360"/>
<dbReference type="Gene3D" id="3.10.180.10">
    <property type="entry name" value="2,3-Dihydroxybiphenyl 1,2-Dioxygenase, domain 1"/>
    <property type="match status" value="1"/>
</dbReference>
<dbReference type="AlphaFoldDB" id="A0A399G1U3"/>
<name>A0A399G1U3_9ACTN</name>
<dbReference type="Proteomes" id="UP000265719">
    <property type="component" value="Chromosome"/>
</dbReference>
<keyword evidence="3" id="KW-1185">Reference proteome</keyword>
<dbReference type="RefSeq" id="WP_068688866.1">
    <property type="nucleotide sequence ID" value="NZ_CP063196.1"/>
</dbReference>
<evidence type="ECO:0000313" key="3">
    <source>
        <dbReference type="Proteomes" id="UP000265719"/>
    </source>
</evidence>
<sequence>MTALNLVVIYTERLEECRAFYAGLGLDLVAERHGSGPAHYAAVLADGAVVELYPCGDRAATGRLRLGLTVSGAPPEPRTLRDPDGRTVEVRGV</sequence>
<organism evidence="2 3">
    <name type="scientific">Thermobifida halotolerans</name>
    <dbReference type="NCBI Taxonomy" id="483545"/>
    <lineage>
        <taxon>Bacteria</taxon>
        <taxon>Bacillati</taxon>
        <taxon>Actinomycetota</taxon>
        <taxon>Actinomycetes</taxon>
        <taxon>Streptosporangiales</taxon>
        <taxon>Nocardiopsidaceae</taxon>
        <taxon>Thermobifida</taxon>
    </lineage>
</organism>
<gene>
    <name evidence="2" type="ORF">NI17_013360</name>
</gene>
<dbReference type="OrthoDB" id="5186830at2"/>
<feature type="compositionally biased region" description="Basic and acidic residues" evidence="1">
    <location>
        <begin position="78"/>
        <end position="93"/>
    </location>
</feature>
<dbReference type="EMBL" id="CP063196">
    <property type="protein sequence ID" value="UOE17870.1"/>
    <property type="molecule type" value="Genomic_DNA"/>
</dbReference>
<evidence type="ECO:0000313" key="2">
    <source>
        <dbReference type="EMBL" id="UOE17870.1"/>
    </source>
</evidence>
<evidence type="ECO:0000256" key="1">
    <source>
        <dbReference type="SAM" id="MobiDB-lite"/>
    </source>
</evidence>
<dbReference type="InterPro" id="IPR029068">
    <property type="entry name" value="Glyas_Bleomycin-R_OHBP_Dase"/>
</dbReference>
<feature type="region of interest" description="Disordered" evidence="1">
    <location>
        <begin position="72"/>
        <end position="93"/>
    </location>
</feature>
<reference evidence="2" key="1">
    <citation type="submission" date="2020-10" db="EMBL/GenBank/DDBJ databases">
        <title>De novo genome project of the cellulose decomposer Thermobifida halotolerans type strain.</title>
        <authorList>
            <person name="Nagy I."/>
            <person name="Horvath B."/>
            <person name="Kukolya J."/>
            <person name="Nagy I."/>
            <person name="Orsini M."/>
        </authorList>
    </citation>
    <scope>NUCLEOTIDE SEQUENCE</scope>
    <source>
        <strain evidence="2">DSM 44931</strain>
    </source>
</reference>
<protein>
    <submittedName>
        <fullName evidence="2">VOC family protein</fullName>
    </submittedName>
</protein>
<dbReference type="SUPFAM" id="SSF54593">
    <property type="entry name" value="Glyoxalase/Bleomycin resistance protein/Dihydroxybiphenyl dioxygenase"/>
    <property type="match status" value="1"/>
</dbReference>